<keyword evidence="3" id="KW-1185">Reference proteome</keyword>
<dbReference type="AlphaFoldDB" id="A0A498JSZ3"/>
<dbReference type="Proteomes" id="UP000290289">
    <property type="component" value="Chromosome 5"/>
</dbReference>
<gene>
    <name evidence="2" type="ORF">DVH24_010875</name>
</gene>
<evidence type="ECO:0000256" key="1">
    <source>
        <dbReference type="SAM" id="MobiDB-lite"/>
    </source>
</evidence>
<feature type="region of interest" description="Disordered" evidence="1">
    <location>
        <begin position="1"/>
        <end position="23"/>
    </location>
</feature>
<sequence>MRPRTHRPKADGDGGGRMANMPRPTHSTLFEALQLFRTNYLKISALKHLRSLTHPSGSDAPKPLHHFERLLSERDAKTSSIQNFNCDLTFSTMMIIEFRIMIHPEQGRICSLCQQGGKVRYSFRYVIVVAWHFPRTFNCCCIVEYIKNDVTFADLSRVCELLQRKQIKKLDGSEFRNAFDRQSVRVGQGHGEKSTLEMGMKGNKLSELHWHLLFWFFFDKLTCSLFAVRCTNMGKPRQGKAGILLWMRRDLLRVSLDLVLVLSAYSVGSSNKNIISMLVGC</sequence>
<name>A0A498JSZ3_MALDO</name>
<evidence type="ECO:0000313" key="3">
    <source>
        <dbReference type="Proteomes" id="UP000290289"/>
    </source>
</evidence>
<evidence type="ECO:0000313" key="2">
    <source>
        <dbReference type="EMBL" id="RXH98550.1"/>
    </source>
</evidence>
<accession>A0A498JSZ3</accession>
<dbReference type="EMBL" id="RDQH01000331">
    <property type="protein sequence ID" value="RXH98550.1"/>
    <property type="molecule type" value="Genomic_DNA"/>
</dbReference>
<organism evidence="2 3">
    <name type="scientific">Malus domestica</name>
    <name type="common">Apple</name>
    <name type="synonym">Pyrus malus</name>
    <dbReference type="NCBI Taxonomy" id="3750"/>
    <lineage>
        <taxon>Eukaryota</taxon>
        <taxon>Viridiplantae</taxon>
        <taxon>Streptophyta</taxon>
        <taxon>Embryophyta</taxon>
        <taxon>Tracheophyta</taxon>
        <taxon>Spermatophyta</taxon>
        <taxon>Magnoliopsida</taxon>
        <taxon>eudicotyledons</taxon>
        <taxon>Gunneridae</taxon>
        <taxon>Pentapetalae</taxon>
        <taxon>rosids</taxon>
        <taxon>fabids</taxon>
        <taxon>Rosales</taxon>
        <taxon>Rosaceae</taxon>
        <taxon>Amygdaloideae</taxon>
        <taxon>Maleae</taxon>
        <taxon>Malus</taxon>
    </lineage>
</organism>
<reference evidence="2 3" key="1">
    <citation type="submission" date="2018-10" db="EMBL/GenBank/DDBJ databases">
        <title>A high-quality apple genome assembly.</title>
        <authorList>
            <person name="Hu J."/>
        </authorList>
    </citation>
    <scope>NUCLEOTIDE SEQUENCE [LARGE SCALE GENOMIC DNA]</scope>
    <source>
        <strain evidence="3">cv. HFTH1</strain>
        <tissue evidence="2">Young leaf</tissue>
    </source>
</reference>
<comment type="caution">
    <text evidence="2">The sequence shown here is derived from an EMBL/GenBank/DDBJ whole genome shotgun (WGS) entry which is preliminary data.</text>
</comment>
<proteinExistence type="predicted"/>
<protein>
    <submittedName>
        <fullName evidence="2">Uncharacterized protein</fullName>
    </submittedName>
</protein>